<evidence type="ECO:0000256" key="4">
    <source>
        <dbReference type="ARBA" id="ARBA00022833"/>
    </source>
</evidence>
<evidence type="ECO:0000256" key="3">
    <source>
        <dbReference type="ARBA" id="ARBA00022723"/>
    </source>
</evidence>
<dbReference type="InterPro" id="IPR011032">
    <property type="entry name" value="GroES-like_sf"/>
</dbReference>
<evidence type="ECO:0000256" key="1">
    <source>
        <dbReference type="ARBA" id="ARBA00001947"/>
    </source>
</evidence>
<comment type="cofactor">
    <cofactor evidence="1">
        <name>Zn(2+)</name>
        <dbReference type="ChEBI" id="CHEBI:29105"/>
    </cofactor>
</comment>
<dbReference type="GO" id="GO:0046872">
    <property type="term" value="F:metal ion binding"/>
    <property type="evidence" value="ECO:0007669"/>
    <property type="project" value="UniProtKB-KW"/>
</dbReference>
<name>A0A382KRD9_9ZZZZ</name>
<evidence type="ECO:0000256" key="5">
    <source>
        <dbReference type="ARBA" id="ARBA00023002"/>
    </source>
</evidence>
<gene>
    <name evidence="7" type="ORF">METZ01_LOCUS280218</name>
</gene>
<evidence type="ECO:0000256" key="2">
    <source>
        <dbReference type="ARBA" id="ARBA00008072"/>
    </source>
</evidence>
<dbReference type="Pfam" id="PF00107">
    <property type="entry name" value="ADH_zinc_N"/>
    <property type="match status" value="1"/>
</dbReference>
<dbReference type="CDD" id="cd08255">
    <property type="entry name" value="2-desacetyl-2-hydroxyethyl_bacteriochlorophyllide_like"/>
    <property type="match status" value="1"/>
</dbReference>
<proteinExistence type="inferred from homology"/>
<organism evidence="7">
    <name type="scientific">marine metagenome</name>
    <dbReference type="NCBI Taxonomy" id="408172"/>
    <lineage>
        <taxon>unclassified sequences</taxon>
        <taxon>metagenomes</taxon>
        <taxon>ecological metagenomes</taxon>
    </lineage>
</organism>
<evidence type="ECO:0000313" key="7">
    <source>
        <dbReference type="EMBL" id="SVC27364.1"/>
    </source>
</evidence>
<dbReference type="AlphaFoldDB" id="A0A382KRD9"/>
<dbReference type="SUPFAM" id="SSF51735">
    <property type="entry name" value="NAD(P)-binding Rossmann-fold domains"/>
    <property type="match status" value="1"/>
</dbReference>
<dbReference type="EMBL" id="UINC01082522">
    <property type="protein sequence ID" value="SVC27364.1"/>
    <property type="molecule type" value="Genomic_DNA"/>
</dbReference>
<keyword evidence="5" id="KW-0560">Oxidoreductase</keyword>
<protein>
    <recommendedName>
        <fullName evidence="6">Alcohol dehydrogenase-like C-terminal domain-containing protein</fullName>
    </recommendedName>
</protein>
<evidence type="ECO:0000259" key="6">
    <source>
        <dbReference type="Pfam" id="PF00107"/>
    </source>
</evidence>
<keyword evidence="4" id="KW-0862">Zinc</keyword>
<dbReference type="GO" id="GO:0016491">
    <property type="term" value="F:oxidoreductase activity"/>
    <property type="evidence" value="ECO:0007669"/>
    <property type="project" value="UniProtKB-KW"/>
</dbReference>
<dbReference type="InterPro" id="IPR013149">
    <property type="entry name" value="ADH-like_C"/>
</dbReference>
<dbReference type="Gene3D" id="3.40.50.720">
    <property type="entry name" value="NAD(P)-binding Rossmann-like Domain"/>
    <property type="match status" value="1"/>
</dbReference>
<dbReference type="PANTHER" id="PTHR43350:SF19">
    <property type="entry name" value="D-GULOSIDE 3-DEHYDROGENASE"/>
    <property type="match status" value="1"/>
</dbReference>
<dbReference type="PANTHER" id="PTHR43350">
    <property type="entry name" value="NAD-DEPENDENT ALCOHOL DEHYDROGENASE"/>
    <property type="match status" value="1"/>
</dbReference>
<keyword evidence="3" id="KW-0479">Metal-binding</keyword>
<sequence>MTRQLITTAPEQVAFGDVDLPTPTPTQIRVRSRWGAAKHGTEMALYKGYAGPRGSYDDNLRLFDGDREAVRYPSPLGNMCVGEVVEMGSDVVGIAVGDLVFGHGPFRQEHVWEADRVRSLPDGLPWQAAVCLDPADFALGAIRDGHVRIGDAVAVFGLGAIGLLALQLARHAGAHPVIGVDPIALRRNTAMVCGANLVLDPTACDVGREIRLATDGRGADVCIEYSGHHLALQQALRGVTYLGTVVAGAWPGAYPAGLDFGAEAHFNRPSIVFSRACSEPNPEHPNWNETRLLEVAWRLLCEGTLRCESIVWPVVSFDTLLTEYPKIANEPESNVKLGVIF</sequence>
<feature type="domain" description="Alcohol dehydrogenase-like C-terminal" evidence="6">
    <location>
        <begin position="160"/>
        <end position="272"/>
    </location>
</feature>
<reference evidence="7" key="1">
    <citation type="submission" date="2018-05" db="EMBL/GenBank/DDBJ databases">
        <authorList>
            <person name="Lanie J.A."/>
            <person name="Ng W.-L."/>
            <person name="Kazmierczak K.M."/>
            <person name="Andrzejewski T.M."/>
            <person name="Davidsen T.M."/>
            <person name="Wayne K.J."/>
            <person name="Tettelin H."/>
            <person name="Glass J.I."/>
            <person name="Rusch D."/>
            <person name="Podicherti R."/>
            <person name="Tsui H.-C.T."/>
            <person name="Winkler M.E."/>
        </authorList>
    </citation>
    <scope>NUCLEOTIDE SEQUENCE</scope>
</reference>
<dbReference type="Gene3D" id="3.90.180.10">
    <property type="entry name" value="Medium-chain alcohol dehydrogenases, catalytic domain"/>
    <property type="match status" value="2"/>
</dbReference>
<dbReference type="InterPro" id="IPR036291">
    <property type="entry name" value="NAD(P)-bd_dom_sf"/>
</dbReference>
<comment type="similarity">
    <text evidence="2">Belongs to the zinc-containing alcohol dehydrogenase family.</text>
</comment>
<accession>A0A382KRD9</accession>
<dbReference type="SUPFAM" id="SSF50129">
    <property type="entry name" value="GroES-like"/>
    <property type="match status" value="1"/>
</dbReference>